<protein>
    <submittedName>
        <fullName evidence="4">Dipeptidyl aminopeptidase/acylaminoacyl peptidase</fullName>
    </submittedName>
</protein>
<organism evidence="4 5">
    <name type="scientific">Microbacterium murale</name>
    <dbReference type="NCBI Taxonomy" id="1081040"/>
    <lineage>
        <taxon>Bacteria</taxon>
        <taxon>Bacillati</taxon>
        <taxon>Actinomycetota</taxon>
        <taxon>Actinomycetes</taxon>
        <taxon>Micrococcales</taxon>
        <taxon>Microbacteriaceae</taxon>
        <taxon>Microbacterium</taxon>
    </lineage>
</organism>
<keyword evidence="2" id="KW-0720">Serine protease</keyword>
<keyword evidence="1" id="KW-0378">Hydrolase</keyword>
<evidence type="ECO:0000256" key="2">
    <source>
        <dbReference type="ARBA" id="ARBA00022825"/>
    </source>
</evidence>
<keyword evidence="4" id="KW-0031">Aminopeptidase</keyword>
<feature type="domain" description="Peptidase S9 prolyl oligopeptidase catalytic" evidence="3">
    <location>
        <begin position="436"/>
        <end position="635"/>
    </location>
</feature>
<proteinExistence type="predicted"/>
<dbReference type="Proteomes" id="UP001239085">
    <property type="component" value="Unassembled WGS sequence"/>
</dbReference>
<comment type="caution">
    <text evidence="4">The sequence shown here is derived from an EMBL/GenBank/DDBJ whole genome shotgun (WGS) entry which is preliminary data.</text>
</comment>
<dbReference type="PANTHER" id="PTHR42776:SF27">
    <property type="entry name" value="DIPEPTIDYL PEPTIDASE FAMILY MEMBER 6"/>
    <property type="match status" value="1"/>
</dbReference>
<keyword evidence="4" id="KW-0645">Protease</keyword>
<dbReference type="SUPFAM" id="SSF69304">
    <property type="entry name" value="Tricorn protease N-terminal domain"/>
    <property type="match status" value="1"/>
</dbReference>
<dbReference type="InterPro" id="IPR029058">
    <property type="entry name" value="AB_hydrolase_fold"/>
</dbReference>
<evidence type="ECO:0000313" key="4">
    <source>
        <dbReference type="EMBL" id="MDQ0643444.1"/>
    </source>
</evidence>
<dbReference type="RefSeq" id="WP_307360205.1">
    <property type="nucleotide sequence ID" value="NZ_JAUSXK010000001.1"/>
</dbReference>
<evidence type="ECO:0000256" key="1">
    <source>
        <dbReference type="ARBA" id="ARBA00022801"/>
    </source>
</evidence>
<evidence type="ECO:0000259" key="3">
    <source>
        <dbReference type="Pfam" id="PF00326"/>
    </source>
</evidence>
<dbReference type="InterPro" id="IPR011042">
    <property type="entry name" value="6-blade_b-propeller_TolB-like"/>
</dbReference>
<dbReference type="InterPro" id="IPR011659">
    <property type="entry name" value="WD40"/>
</dbReference>
<keyword evidence="5" id="KW-1185">Reference proteome</keyword>
<dbReference type="InterPro" id="IPR001375">
    <property type="entry name" value="Peptidase_S9_cat"/>
</dbReference>
<dbReference type="Pfam" id="PF07676">
    <property type="entry name" value="PD40"/>
    <property type="match status" value="3"/>
</dbReference>
<dbReference type="Gene3D" id="2.120.10.30">
    <property type="entry name" value="TolB, C-terminal domain"/>
    <property type="match status" value="1"/>
</dbReference>
<dbReference type="EMBL" id="JAUSXK010000001">
    <property type="protein sequence ID" value="MDQ0643444.1"/>
    <property type="molecule type" value="Genomic_DNA"/>
</dbReference>
<accession>A0ABU0P7Y3</accession>
<dbReference type="GO" id="GO:0004177">
    <property type="term" value="F:aminopeptidase activity"/>
    <property type="evidence" value="ECO:0007669"/>
    <property type="project" value="UniProtKB-KW"/>
</dbReference>
<dbReference type="Pfam" id="PF00326">
    <property type="entry name" value="Peptidase_S9"/>
    <property type="match status" value="1"/>
</dbReference>
<dbReference type="SUPFAM" id="SSF53474">
    <property type="entry name" value="alpha/beta-Hydrolases"/>
    <property type="match status" value="1"/>
</dbReference>
<gene>
    <name evidence="4" type="ORF">QFZ46_001604</name>
</gene>
<reference evidence="4 5" key="1">
    <citation type="submission" date="2023-07" db="EMBL/GenBank/DDBJ databases">
        <title>Comparative genomics of wheat-associated soil bacteria to identify genetic determinants of phenazine resistance.</title>
        <authorList>
            <person name="Mouncey N."/>
        </authorList>
    </citation>
    <scope>NUCLEOTIDE SEQUENCE [LARGE SCALE GENOMIC DNA]</scope>
    <source>
        <strain evidence="4 5">W2I7</strain>
    </source>
</reference>
<dbReference type="Gene3D" id="2.120.10.60">
    <property type="entry name" value="Tricorn protease N-terminal domain"/>
    <property type="match status" value="1"/>
</dbReference>
<name>A0ABU0P7Y3_9MICO</name>
<dbReference type="Gene3D" id="3.40.50.1820">
    <property type="entry name" value="alpha/beta hydrolase"/>
    <property type="match status" value="1"/>
</dbReference>
<evidence type="ECO:0000313" key="5">
    <source>
        <dbReference type="Proteomes" id="UP001239085"/>
    </source>
</evidence>
<dbReference type="PANTHER" id="PTHR42776">
    <property type="entry name" value="SERINE PEPTIDASE S9 FAMILY MEMBER"/>
    <property type="match status" value="1"/>
</dbReference>
<sequence length="636" mass="67138">MMRPPTLQDLSALAEPASPVLTPDATRVVYALNRHDDGDARSELWSVATEARGDAIRLTSGSLDTAPAVSPDGTSVAFVRKVDGTPSIHVVPLSGGDPVRLTRDLMVVGAPEFSPDGSRIAFVALVDDAAGSPAPPLVISGDPVHKVDGLGWVGTARAQVHVIAIAGGDAVRVRSDGQCGDPAWSPDGSMLAFTQISTGVEGHRFALRVGLVDTETMQDSARFPFAATGVGGPLVWTPDGTSVIAIGDLEVRVGVNRLVRLDLAGGAATVMTGDVDRNVMGGGPGYPGGKPAFGPEGRLFFCVRDGGQSILLSIDPASSEIRHHDTGEGSVISALSIRGGFAAIKVSDPTTPGELALVDLVEGGTVRLTNYLADAVPDVAFAPTRPVRFTISDGTTVHGWLLRADDTTGPAPTLLDIHGGPHNAWTGTADTAHLYHQLLAAQGWNVLTLNPRGSDGYGEPFYRAAIDAWGEADEKDFLEPLDRLVADGIADPDRIAVTGYSYGGFMTCWLTSRTDRFRSAVPGGLVCDHHAMNASSDLGGFLRDLEIGGSRNAVRLSPVTYVDAVTTPTLILHGQDDQRCPLAQAELWYARLRDNDVETEMVVYPGGSHLFILNGPLAHRTDYNRRVVDWVVGHLD</sequence>